<keyword evidence="1" id="KW-1133">Transmembrane helix</keyword>
<dbReference type="EMBL" id="JAQKAB010000001">
    <property type="protein sequence ID" value="MDA7025352.1"/>
    <property type="molecule type" value="Genomic_DNA"/>
</dbReference>
<name>A0ABT4WZ87_9BACI</name>
<gene>
    <name evidence="2" type="ORF">PJ311_01855</name>
</gene>
<organism evidence="2 3">
    <name type="scientific">Bacillus changyiensis</name>
    <dbReference type="NCBI Taxonomy" id="3004103"/>
    <lineage>
        <taxon>Bacteria</taxon>
        <taxon>Bacillati</taxon>
        <taxon>Bacillota</taxon>
        <taxon>Bacilli</taxon>
        <taxon>Bacillales</taxon>
        <taxon>Bacillaceae</taxon>
        <taxon>Bacillus</taxon>
    </lineage>
</organism>
<evidence type="ECO:0000256" key="1">
    <source>
        <dbReference type="SAM" id="Phobius"/>
    </source>
</evidence>
<keyword evidence="3" id="KW-1185">Reference proteome</keyword>
<sequence length="137" mass="15624">MQMNHFFLQVKDRKSYSLLAIILLFPLTITMLEFNHLLVGTGINAVLFHAYLSSFDASPLVFSLFIILLVSELLAREWLSDLRVWSMMRIGYKSYLTKKISFTLACVCLYILIGDLLSLLCLGAVRVSMDIKSISYC</sequence>
<evidence type="ECO:0000313" key="3">
    <source>
        <dbReference type="Proteomes" id="UP001211894"/>
    </source>
</evidence>
<proteinExistence type="predicted"/>
<feature type="transmembrane region" description="Helical" evidence="1">
    <location>
        <begin position="59"/>
        <end position="79"/>
    </location>
</feature>
<keyword evidence="1" id="KW-0812">Transmembrane</keyword>
<evidence type="ECO:0008006" key="4">
    <source>
        <dbReference type="Google" id="ProtNLM"/>
    </source>
</evidence>
<protein>
    <recommendedName>
        <fullName evidence="4">CPBP family intramembrane metalloprotease</fullName>
    </recommendedName>
</protein>
<dbReference type="Proteomes" id="UP001211894">
    <property type="component" value="Unassembled WGS sequence"/>
</dbReference>
<accession>A0ABT4WZ87</accession>
<dbReference type="RefSeq" id="WP_271339218.1">
    <property type="nucleotide sequence ID" value="NZ_JAQKAB010000001.1"/>
</dbReference>
<evidence type="ECO:0000313" key="2">
    <source>
        <dbReference type="EMBL" id="MDA7025352.1"/>
    </source>
</evidence>
<feature type="transmembrane region" description="Helical" evidence="1">
    <location>
        <begin position="100"/>
        <end position="125"/>
    </location>
</feature>
<comment type="caution">
    <text evidence="2">The sequence shown here is derived from an EMBL/GenBank/DDBJ whole genome shotgun (WGS) entry which is preliminary data.</text>
</comment>
<keyword evidence="1" id="KW-0472">Membrane</keyword>
<reference evidence="2 3" key="1">
    <citation type="submission" date="2023-01" db="EMBL/GenBank/DDBJ databases">
        <title>Bacillus changyiensis sp. nov., isolated from a coastal deposit.</title>
        <authorList>
            <person name="Xiao G."/>
            <person name="Lai Q."/>
            <person name="Hu Z."/>
            <person name="Shao Z."/>
        </authorList>
    </citation>
    <scope>NUCLEOTIDE SEQUENCE [LARGE SCALE GENOMIC DNA]</scope>
    <source>
        <strain evidence="2 3">CLL-7-23</strain>
    </source>
</reference>
<feature type="transmembrane region" description="Helical" evidence="1">
    <location>
        <begin position="16"/>
        <end position="39"/>
    </location>
</feature>